<accession>A0A195CCZ8</accession>
<gene>
    <name evidence="1" type="ORF">ALC62_10707</name>
</gene>
<dbReference type="Proteomes" id="UP000078542">
    <property type="component" value="Unassembled WGS sequence"/>
</dbReference>
<proteinExistence type="predicted"/>
<keyword evidence="2" id="KW-1185">Reference proteome</keyword>
<reference evidence="1 2" key="1">
    <citation type="submission" date="2016-03" db="EMBL/GenBank/DDBJ databases">
        <title>Cyphomyrmex costatus WGS genome.</title>
        <authorList>
            <person name="Nygaard S."/>
            <person name="Hu H."/>
            <person name="Boomsma J."/>
            <person name="Zhang G."/>
        </authorList>
    </citation>
    <scope>NUCLEOTIDE SEQUENCE [LARGE SCALE GENOMIC DNA]</scope>
    <source>
        <strain evidence="1">MS0001</strain>
        <tissue evidence="1">Whole body</tissue>
    </source>
</reference>
<dbReference type="EMBL" id="KQ977935">
    <property type="protein sequence ID" value="KYM98739.1"/>
    <property type="molecule type" value="Genomic_DNA"/>
</dbReference>
<organism evidence="1 2">
    <name type="scientific">Cyphomyrmex costatus</name>
    <dbReference type="NCBI Taxonomy" id="456900"/>
    <lineage>
        <taxon>Eukaryota</taxon>
        <taxon>Metazoa</taxon>
        <taxon>Ecdysozoa</taxon>
        <taxon>Arthropoda</taxon>
        <taxon>Hexapoda</taxon>
        <taxon>Insecta</taxon>
        <taxon>Pterygota</taxon>
        <taxon>Neoptera</taxon>
        <taxon>Endopterygota</taxon>
        <taxon>Hymenoptera</taxon>
        <taxon>Apocrita</taxon>
        <taxon>Aculeata</taxon>
        <taxon>Formicoidea</taxon>
        <taxon>Formicidae</taxon>
        <taxon>Myrmicinae</taxon>
        <taxon>Cyphomyrmex</taxon>
    </lineage>
</organism>
<feature type="non-terminal residue" evidence="1">
    <location>
        <position position="1"/>
    </location>
</feature>
<protein>
    <submittedName>
        <fullName evidence="1">Uncharacterized protein</fullName>
    </submittedName>
</protein>
<name>A0A195CCZ8_9HYME</name>
<evidence type="ECO:0000313" key="2">
    <source>
        <dbReference type="Proteomes" id="UP000078542"/>
    </source>
</evidence>
<dbReference type="AlphaFoldDB" id="A0A195CCZ8"/>
<evidence type="ECO:0000313" key="1">
    <source>
        <dbReference type="EMBL" id="KYM98739.1"/>
    </source>
</evidence>
<sequence length="101" mass="11300">VRAAKRIVRVSRFSKRSAKVILSRGSLIITAHLCECSCIHITVDIITDAQISVSPTFLAKVATNCTYQQFRLSVSRVAAYFVEEGCNYDPYQQPLISVTFK</sequence>